<sequence>MAKTNRDITIQGRLSFEHIFQPHAPNDQADPKYSLTLLIPKNDPQLPAIQNAIQAAVTDAVDRGVFKQPIDPAQTKYPPLRDGDSMTDNGEPRGPEFAGHVFVSAKASTKRKPFVVDGALQPIIDESEVYSGCYVNVAIQFYGYANSGNKGITASLIGVQKVEDGERLGGPVLEATDVFSTLNTPTPNLGF</sequence>
<name>A0ABU3PNB7_9CORY</name>
<dbReference type="Gene3D" id="2.40.50.140">
    <property type="entry name" value="Nucleic acid-binding proteins"/>
    <property type="match status" value="1"/>
</dbReference>
<organism evidence="2 3">
    <name type="scientific">Corynebacterium rouxii</name>
    <dbReference type="NCBI Taxonomy" id="2719119"/>
    <lineage>
        <taxon>Bacteria</taxon>
        <taxon>Bacillati</taxon>
        <taxon>Actinomycetota</taxon>
        <taxon>Actinomycetes</taxon>
        <taxon>Mycobacteriales</taxon>
        <taxon>Corynebacteriaceae</taxon>
        <taxon>Corynebacterium</taxon>
    </lineage>
</organism>
<feature type="region of interest" description="Disordered" evidence="1">
    <location>
        <begin position="71"/>
        <end position="93"/>
    </location>
</feature>
<dbReference type="Pfam" id="PF10991">
    <property type="entry name" value="Enc34_ssDNA-bd"/>
    <property type="match status" value="1"/>
</dbReference>
<comment type="caution">
    <text evidence="2">The sequence shown here is derived from an EMBL/GenBank/DDBJ whole genome shotgun (WGS) entry which is preliminary data.</text>
</comment>
<dbReference type="SUPFAM" id="SSF50249">
    <property type="entry name" value="Nucleic acid-binding proteins"/>
    <property type="match status" value="1"/>
</dbReference>
<proteinExistence type="predicted"/>
<dbReference type="InterPro" id="IPR012340">
    <property type="entry name" value="NA-bd_OB-fold"/>
</dbReference>
<evidence type="ECO:0000256" key="1">
    <source>
        <dbReference type="SAM" id="MobiDB-lite"/>
    </source>
</evidence>
<accession>A0ABU3PNB7</accession>
<evidence type="ECO:0000313" key="3">
    <source>
        <dbReference type="Proteomes" id="UP001265983"/>
    </source>
</evidence>
<protein>
    <submittedName>
        <fullName evidence="2">DUF2815 family protein</fullName>
    </submittedName>
</protein>
<reference evidence="2 3" key="1">
    <citation type="submission" date="2023-03" db="EMBL/GenBank/DDBJ databases">
        <title>Whole genome sequence of the first Corynebacterium rouxii strains isolated in Brazil: a recent member of Corynebacterium diphtheriae complex.</title>
        <authorList>
            <person name="Vieira V."/>
            <person name="Ramos J.N."/>
            <person name="Araujo M.R.B."/>
            <person name="Baio P.V."/>
            <person name="Sant'Anna L.O."/>
            <person name="Veras J.F.C."/>
            <person name="Vieira E.M.D."/>
            <person name="Sousa M.A.B."/>
            <person name="Camargo C.H."/>
            <person name="Sacchi C.T."/>
            <person name="Campos K.R."/>
            <person name="Santos M.B.N."/>
            <person name="Bokermann S."/>
            <person name="Alvim L.B."/>
            <person name="Santos L.S."/>
            <person name="Mattos-Guaraldi A.L."/>
        </authorList>
    </citation>
    <scope>NUCLEOTIDE SEQUENCE [LARGE SCALE GENOMIC DNA]</scope>
    <source>
        <strain evidence="2 3">70862</strain>
    </source>
</reference>
<dbReference type="InterPro" id="IPR022595">
    <property type="entry name" value="Enc34_ssDNA-bd"/>
</dbReference>
<evidence type="ECO:0000313" key="2">
    <source>
        <dbReference type="EMBL" id="MDT9411327.1"/>
    </source>
</evidence>
<keyword evidence="3" id="KW-1185">Reference proteome</keyword>
<feature type="compositionally biased region" description="Basic and acidic residues" evidence="1">
    <location>
        <begin position="79"/>
        <end position="93"/>
    </location>
</feature>
<dbReference type="EMBL" id="JARUHM010000010">
    <property type="protein sequence ID" value="MDT9411327.1"/>
    <property type="molecule type" value="Genomic_DNA"/>
</dbReference>
<dbReference type="RefSeq" id="WP_315649938.1">
    <property type="nucleotide sequence ID" value="NZ_JARUHM010000010.1"/>
</dbReference>
<dbReference type="Proteomes" id="UP001265983">
    <property type="component" value="Unassembled WGS sequence"/>
</dbReference>
<gene>
    <name evidence="2" type="ORF">P8T80_08040</name>
</gene>